<dbReference type="InterPro" id="IPR023606">
    <property type="entry name" value="CoA-Trfase_III_dom_1_sf"/>
</dbReference>
<reference evidence="2" key="1">
    <citation type="submission" date="2020-01" db="EMBL/GenBank/DDBJ databases">
        <authorList>
            <person name="Rat A."/>
        </authorList>
    </citation>
    <scope>NUCLEOTIDE SEQUENCE</scope>
    <source>
        <strain evidence="2">LMG 28251</strain>
    </source>
</reference>
<evidence type="ECO:0000256" key="1">
    <source>
        <dbReference type="ARBA" id="ARBA00022679"/>
    </source>
</evidence>
<evidence type="ECO:0000313" key="3">
    <source>
        <dbReference type="Proteomes" id="UP001196068"/>
    </source>
</evidence>
<dbReference type="GO" id="GO:0008410">
    <property type="term" value="F:CoA-transferase activity"/>
    <property type="evidence" value="ECO:0007669"/>
    <property type="project" value="TreeGrafter"/>
</dbReference>
<accession>A0AAF1JZ41</accession>
<reference evidence="2" key="2">
    <citation type="journal article" date="2021" name="Syst. Appl. Microbiol.">
        <title>Roseomonas hellenica sp. nov., isolated from roots of wild-growing Alkanna tinctoria.</title>
        <authorList>
            <person name="Rat A."/>
            <person name="Naranjo H.D."/>
            <person name="Lebbe L."/>
            <person name="Cnockaert M."/>
            <person name="Krigas N."/>
            <person name="Grigoriadou K."/>
            <person name="Maloupa E."/>
            <person name="Willems A."/>
        </authorList>
    </citation>
    <scope>NUCLEOTIDE SEQUENCE</scope>
    <source>
        <strain evidence="2">LMG 28251</strain>
    </source>
</reference>
<dbReference type="Proteomes" id="UP001196068">
    <property type="component" value="Unassembled WGS sequence"/>
</dbReference>
<protein>
    <submittedName>
        <fullName evidence="2">CoA transferase</fullName>
    </submittedName>
</protein>
<dbReference type="RefSeq" id="WP_211872691.1">
    <property type="nucleotide sequence ID" value="NZ_JAAEDH010000002.1"/>
</dbReference>
<sequence>MAKPTKLPLEGVRVVEFSHMVMGPTCGLVLADLGADVIKVEPPGGDRTRALTASGAGFFAAFCRNKKSVMLDTEAPEDLAMLLRLIDGADVVIENFRPGGLDAKGLGYAALSERNPRLIYCSLKGYLPGPYENRTALDEVVQMQSGLAYMTGPPGRPLRAGASVNDMMGGMFGAIAILAALRQREATGKGQHIQSGLFENSAFLVSTHMLQQAISGTAPPPMPGGRRAWGVYDIFDSADGVQVFVGVVTDRQWEVFTRALNEPDLDDTRYATNNTRAAHREILIPLVATLLKKHSAAAIEAMCEKAGLPFSRINTPWDLFEDPHLLAGGGLLPVTLPDGRSVKVPALPIQFGADRLGVRHDLPRIGEHNDEILGALPRDR</sequence>
<dbReference type="AlphaFoldDB" id="A0AAF1JZ41"/>
<dbReference type="PANTHER" id="PTHR48207:SF3">
    <property type="entry name" value="SUCCINATE--HYDROXYMETHYLGLUTARATE COA-TRANSFERASE"/>
    <property type="match status" value="1"/>
</dbReference>
<comment type="caution">
    <text evidence="2">The sequence shown here is derived from an EMBL/GenBank/DDBJ whole genome shotgun (WGS) entry which is preliminary data.</text>
</comment>
<dbReference type="InterPro" id="IPR003673">
    <property type="entry name" value="CoA-Trfase_fam_III"/>
</dbReference>
<name>A0AAF1JZ41_9PROT</name>
<dbReference type="PANTHER" id="PTHR48207">
    <property type="entry name" value="SUCCINATE--HYDROXYMETHYLGLUTARATE COA-TRANSFERASE"/>
    <property type="match status" value="1"/>
</dbReference>
<gene>
    <name evidence="2" type="ORF">GXW79_02735</name>
</gene>
<dbReference type="InterPro" id="IPR044855">
    <property type="entry name" value="CoA-Trfase_III_dom3_sf"/>
</dbReference>
<dbReference type="InterPro" id="IPR050483">
    <property type="entry name" value="CoA-transferase_III_domain"/>
</dbReference>
<dbReference type="SUPFAM" id="SSF89796">
    <property type="entry name" value="CoA-transferase family III (CaiB/BaiF)"/>
    <property type="match status" value="1"/>
</dbReference>
<dbReference type="EMBL" id="JAAEDH010000002">
    <property type="protein sequence ID" value="MBR0653988.1"/>
    <property type="molecule type" value="Genomic_DNA"/>
</dbReference>
<organism evidence="2 3">
    <name type="scientific">Plastoroseomonas arctica</name>
    <dbReference type="NCBI Taxonomy" id="1509237"/>
    <lineage>
        <taxon>Bacteria</taxon>
        <taxon>Pseudomonadati</taxon>
        <taxon>Pseudomonadota</taxon>
        <taxon>Alphaproteobacteria</taxon>
        <taxon>Acetobacterales</taxon>
        <taxon>Acetobacteraceae</taxon>
        <taxon>Plastoroseomonas</taxon>
    </lineage>
</organism>
<keyword evidence="3" id="KW-1185">Reference proteome</keyword>
<dbReference type="Pfam" id="PF02515">
    <property type="entry name" value="CoA_transf_3"/>
    <property type="match status" value="1"/>
</dbReference>
<dbReference type="Gene3D" id="3.30.1540.10">
    <property type="entry name" value="formyl-coa transferase, domain 3"/>
    <property type="match status" value="1"/>
</dbReference>
<dbReference type="Gene3D" id="3.40.50.10540">
    <property type="entry name" value="Crotonobetainyl-coa:carnitine coa-transferase, domain 1"/>
    <property type="match status" value="1"/>
</dbReference>
<proteinExistence type="predicted"/>
<evidence type="ECO:0000313" key="2">
    <source>
        <dbReference type="EMBL" id="MBR0653988.1"/>
    </source>
</evidence>
<keyword evidence="1 2" id="KW-0808">Transferase</keyword>